<dbReference type="STRING" id="984486.A0A1E3QZR5"/>
<dbReference type="RefSeq" id="XP_018988439.1">
    <property type="nucleotide sequence ID" value="XM_019131499.1"/>
</dbReference>
<sequence length="452" mass="52393">MFETPTRNTELFRGLNKHKKAEKLLALYTEAKQLNDKLNELPKSQQHDPKLRRSLRSRIKNDNTIHAKPEETYEVWPTVENLNVALDQFDPNKRKMNEKESGGKKIKLSRSNLNIETPIDTPSVSGNDDSSDDDDDAEDQALYETPWSKAQFLIRSQGLEILPNINPISISHSKLEDTDHTTISISHSKLEDTDHTTIFTNQVNFTTYHISLLSKLLHLNVLRQNWKLAYRIFGLLIRCKKVNIRGIWPLGLEILIRLREEHELEHNPLFEDYAGIDMKELGPSTSLKLHTLDKDQYSSLIFRDEKFLEWLSSYFIIQFSQSYKKCTVAPAWTSGSRTHAPMYITSLVWQMIFRNDLKRASNKLEELMLEPPYNNEGIFYYLAALVKQLEVSKVLGSLDEEKGLSRDDKHQMSKNVSFIEKNLEKAKVLGFEYPETMINVEINILKRKLASI</sequence>
<feature type="region of interest" description="Disordered" evidence="1">
    <location>
        <begin position="90"/>
        <end position="138"/>
    </location>
</feature>
<accession>A0A1E3QZR5</accession>
<dbReference type="InterPro" id="IPR007224">
    <property type="entry name" value="TIF_Rrn11"/>
</dbReference>
<reference evidence="3" key="1">
    <citation type="submission" date="2016-05" db="EMBL/GenBank/DDBJ databases">
        <title>Comparative genomics of biotechnologically important yeasts.</title>
        <authorList>
            <consortium name="DOE Joint Genome Institute"/>
            <person name="Riley R."/>
            <person name="Haridas S."/>
            <person name="Wolfe K.H."/>
            <person name="Lopes M.R."/>
            <person name="Hittinger C.T."/>
            <person name="Goker M."/>
            <person name="Salamov A."/>
            <person name="Wisecaver J."/>
            <person name="Long T.M."/>
            <person name="Aerts A.L."/>
            <person name="Barry K."/>
            <person name="Choi C."/>
            <person name="Clum A."/>
            <person name="Coughlan A.Y."/>
            <person name="Deshpande S."/>
            <person name="Douglass A.P."/>
            <person name="Hanson S.J."/>
            <person name="Klenk H.-P."/>
            <person name="Labutti K."/>
            <person name="Lapidus A."/>
            <person name="Lindquist E."/>
            <person name="Lipzen A."/>
            <person name="Meier-Kolthoff J.P."/>
            <person name="Ohm R.A."/>
            <person name="Otillar R.P."/>
            <person name="Pangilinan J."/>
            <person name="Peng Y."/>
            <person name="Rokas A."/>
            <person name="Rosa C.A."/>
            <person name="Scheuner C."/>
            <person name="Sibirny A.A."/>
            <person name="Slot J.C."/>
            <person name="Stielow J.B."/>
            <person name="Sun H."/>
            <person name="Kurtzman C.P."/>
            <person name="Blackwell M."/>
            <person name="Grigoriev I.V."/>
            <person name="Jeffries T.W."/>
        </authorList>
    </citation>
    <scope>NUCLEOTIDE SEQUENCE [LARGE SCALE GENOMIC DNA]</scope>
    <source>
        <strain evidence="3">NRRL Y-12698</strain>
    </source>
</reference>
<dbReference type="GO" id="GO:0042790">
    <property type="term" value="P:nucleolar large rRNA transcription by RNA polymerase I"/>
    <property type="evidence" value="ECO:0007669"/>
    <property type="project" value="TreeGrafter"/>
</dbReference>
<dbReference type="GeneID" id="30149352"/>
<dbReference type="GO" id="GO:0001181">
    <property type="term" value="F:RNA polymerase I general transcription initiation factor activity"/>
    <property type="evidence" value="ECO:0007669"/>
    <property type="project" value="InterPro"/>
</dbReference>
<feature type="compositionally biased region" description="Basic and acidic residues" evidence="1">
    <location>
        <begin position="90"/>
        <end position="103"/>
    </location>
</feature>
<dbReference type="GO" id="GO:0001164">
    <property type="term" value="F:RNA polymerase I core promoter sequence-specific DNA binding"/>
    <property type="evidence" value="ECO:0007669"/>
    <property type="project" value="InterPro"/>
</dbReference>
<keyword evidence="3" id="KW-1185">Reference proteome</keyword>
<evidence type="ECO:0000256" key="1">
    <source>
        <dbReference type="SAM" id="MobiDB-lite"/>
    </source>
</evidence>
<dbReference type="Proteomes" id="UP000094336">
    <property type="component" value="Unassembled WGS sequence"/>
</dbReference>
<organism evidence="2 3">
    <name type="scientific">Babjeviella inositovora NRRL Y-12698</name>
    <dbReference type="NCBI Taxonomy" id="984486"/>
    <lineage>
        <taxon>Eukaryota</taxon>
        <taxon>Fungi</taxon>
        <taxon>Dikarya</taxon>
        <taxon>Ascomycota</taxon>
        <taxon>Saccharomycotina</taxon>
        <taxon>Pichiomycetes</taxon>
        <taxon>Serinales incertae sedis</taxon>
        <taxon>Babjeviella</taxon>
    </lineage>
</organism>
<protein>
    <recommendedName>
        <fullName evidence="4">RNA polymerase I-specific transcription initiation factor RRN11</fullName>
    </recommendedName>
</protein>
<name>A0A1E3QZR5_9ASCO</name>
<feature type="compositionally biased region" description="Acidic residues" evidence="1">
    <location>
        <begin position="129"/>
        <end position="138"/>
    </location>
</feature>
<dbReference type="Pfam" id="PF04090">
    <property type="entry name" value="Rrn11"/>
    <property type="match status" value="1"/>
</dbReference>
<dbReference type="GO" id="GO:0070860">
    <property type="term" value="C:RNA polymerase I core factor complex"/>
    <property type="evidence" value="ECO:0007669"/>
    <property type="project" value="TreeGrafter"/>
</dbReference>
<evidence type="ECO:0000313" key="2">
    <source>
        <dbReference type="EMBL" id="ODQ83111.1"/>
    </source>
</evidence>
<evidence type="ECO:0000313" key="3">
    <source>
        <dbReference type="Proteomes" id="UP000094336"/>
    </source>
</evidence>
<feature type="compositionally biased region" description="Polar residues" evidence="1">
    <location>
        <begin position="109"/>
        <end position="127"/>
    </location>
</feature>
<dbReference type="OrthoDB" id="2159786at2759"/>
<dbReference type="EMBL" id="KV454426">
    <property type="protein sequence ID" value="ODQ83111.1"/>
    <property type="molecule type" value="Genomic_DNA"/>
</dbReference>
<proteinExistence type="predicted"/>
<dbReference type="GO" id="GO:0017025">
    <property type="term" value="F:TBP-class protein binding"/>
    <property type="evidence" value="ECO:0007669"/>
    <property type="project" value="TreeGrafter"/>
</dbReference>
<evidence type="ECO:0008006" key="4">
    <source>
        <dbReference type="Google" id="ProtNLM"/>
    </source>
</evidence>
<dbReference type="AlphaFoldDB" id="A0A1E3QZR5"/>
<gene>
    <name evidence="2" type="ORF">BABINDRAFT_30730</name>
</gene>
<dbReference type="PANTHER" id="PTHR28244:SF1">
    <property type="entry name" value="RNA POLYMERASE I-SPECIFIC TRANSCRIPTION INITIATION FACTOR RRN11"/>
    <property type="match status" value="1"/>
</dbReference>
<dbReference type="InterPro" id="IPR053029">
    <property type="entry name" value="RNA_pol_I-specific_init_factor"/>
</dbReference>
<dbReference type="PANTHER" id="PTHR28244">
    <property type="entry name" value="RNA POLYMERASE I-SPECIFIC TRANSCRIPTION INITIATION FACTOR RRN11"/>
    <property type="match status" value="1"/>
</dbReference>